<dbReference type="Proteomes" id="UP000693981">
    <property type="component" value="Unassembled WGS sequence"/>
</dbReference>
<proteinExistence type="predicted"/>
<organism evidence="4 5">
    <name type="scientific">Phytophthora boehmeriae</name>
    <dbReference type="NCBI Taxonomy" id="109152"/>
    <lineage>
        <taxon>Eukaryota</taxon>
        <taxon>Sar</taxon>
        <taxon>Stramenopiles</taxon>
        <taxon>Oomycota</taxon>
        <taxon>Peronosporomycetes</taxon>
        <taxon>Peronosporales</taxon>
        <taxon>Peronosporaceae</taxon>
        <taxon>Phytophthora</taxon>
    </lineage>
</organism>
<gene>
    <name evidence="4" type="ORF">PHYBOEH_011229</name>
</gene>
<feature type="coiled-coil region" evidence="1">
    <location>
        <begin position="467"/>
        <end position="530"/>
    </location>
</feature>
<keyword evidence="5" id="KW-1185">Reference proteome</keyword>
<dbReference type="EMBL" id="JAGDFL010000824">
    <property type="protein sequence ID" value="KAG7380986.1"/>
    <property type="molecule type" value="Genomic_DNA"/>
</dbReference>
<keyword evidence="3" id="KW-1133">Transmembrane helix</keyword>
<evidence type="ECO:0000256" key="1">
    <source>
        <dbReference type="SAM" id="Coils"/>
    </source>
</evidence>
<feature type="region of interest" description="Disordered" evidence="2">
    <location>
        <begin position="1"/>
        <end position="97"/>
    </location>
</feature>
<feature type="region of interest" description="Disordered" evidence="2">
    <location>
        <begin position="535"/>
        <end position="569"/>
    </location>
</feature>
<dbReference type="GO" id="GO:0005886">
    <property type="term" value="C:plasma membrane"/>
    <property type="evidence" value="ECO:0007669"/>
    <property type="project" value="TreeGrafter"/>
</dbReference>
<dbReference type="PANTHER" id="PTHR13018">
    <property type="entry name" value="PROBABLE MEMBRANE PROTEIN DUF221-RELATED"/>
    <property type="match status" value="1"/>
</dbReference>
<reference evidence="4" key="1">
    <citation type="submission" date="2021-02" db="EMBL/GenBank/DDBJ databases">
        <authorList>
            <person name="Palmer J.M."/>
        </authorList>
    </citation>
    <scope>NUCLEOTIDE SEQUENCE</scope>
    <source>
        <strain evidence="4">SCRP23</strain>
    </source>
</reference>
<protein>
    <recommendedName>
        <fullName evidence="6">CSC1/OSCA1-like cytosolic domain-containing protein</fullName>
    </recommendedName>
</protein>
<dbReference type="InterPro" id="IPR045122">
    <property type="entry name" value="Csc1-like"/>
</dbReference>
<keyword evidence="3" id="KW-0812">Transmembrane</keyword>
<evidence type="ECO:0000256" key="2">
    <source>
        <dbReference type="SAM" id="MobiDB-lite"/>
    </source>
</evidence>
<dbReference type="GO" id="GO:0005227">
    <property type="term" value="F:calcium-activated cation channel activity"/>
    <property type="evidence" value="ECO:0007669"/>
    <property type="project" value="InterPro"/>
</dbReference>
<feature type="compositionally biased region" description="Basic and acidic residues" evidence="2">
    <location>
        <begin position="60"/>
        <end position="78"/>
    </location>
</feature>
<evidence type="ECO:0000256" key="3">
    <source>
        <dbReference type="SAM" id="Phobius"/>
    </source>
</evidence>
<dbReference type="OrthoDB" id="167518at2759"/>
<sequence>MGAVEPDVPAGLSMEDNRDLAEEQPALVTENDIGSGEVGHISSVNASDDFIADESTEADAAERAARMTEDQLALKREDVDVDSEVSGEDAVSDEAFGNNRTADTVAAGVGRVPDTVNEAVSVAVEDIAELDAVSENEQALPPDENDIKDEPHQILDVAALETGIPAEVAQENTPSLARTRSKVSGSFPMTREERVKSMVKSAEGKARKDRLGEGAKGVFQATMDDIGALGIGMQLYFMLTKYLSVVFLCMGIVALPEIMENTYGHGITSKTVDPLQLAYASIGNGGVNSDTAANPRNCLPIGDIDCTWETVDTPMTSNPRTVTWIITLTDCLYTFLFLCFLLFYSYRAKRAIKAHKTKHFTPARYAVMVRGLPKDATEKEIMEHFNNLYDPTKDEEYSKLWFGFYWGKRQKVKRSRSKKAVNNNIVSNVDHLEGATTITKELYLSTWIAEVSVAHPTGGLLRTFLSMESLAREKTEAQLLLHTLEEEKSRSPMEFKSADEKLIHATRKRLDKLEDRLENAQARIKVLKDVLPPSAKVMQKKKKQERHDNLSSKDKFKAAANAARDAATKTEQKFNWEACEFALEHSSVP</sequence>
<name>A0A8T1VJ44_9STRA</name>
<feature type="transmembrane region" description="Helical" evidence="3">
    <location>
        <begin position="235"/>
        <end position="255"/>
    </location>
</feature>
<dbReference type="PANTHER" id="PTHR13018:SF5">
    <property type="entry name" value="RE44586P"/>
    <property type="match status" value="1"/>
</dbReference>
<evidence type="ECO:0000313" key="5">
    <source>
        <dbReference type="Proteomes" id="UP000693981"/>
    </source>
</evidence>
<dbReference type="AlphaFoldDB" id="A0A8T1VJ44"/>
<feature type="transmembrane region" description="Helical" evidence="3">
    <location>
        <begin position="322"/>
        <end position="346"/>
    </location>
</feature>
<feature type="compositionally biased region" description="Acidic residues" evidence="2">
    <location>
        <begin position="79"/>
        <end position="92"/>
    </location>
</feature>
<evidence type="ECO:0008006" key="6">
    <source>
        <dbReference type="Google" id="ProtNLM"/>
    </source>
</evidence>
<keyword evidence="1" id="KW-0175">Coiled coil</keyword>
<feature type="compositionally biased region" description="Acidic residues" evidence="2">
    <location>
        <begin position="50"/>
        <end position="59"/>
    </location>
</feature>
<evidence type="ECO:0000313" key="4">
    <source>
        <dbReference type="EMBL" id="KAG7380986.1"/>
    </source>
</evidence>
<accession>A0A8T1VJ44</accession>
<feature type="compositionally biased region" description="Basic and acidic residues" evidence="2">
    <location>
        <begin position="545"/>
        <end position="557"/>
    </location>
</feature>
<comment type="caution">
    <text evidence="4">The sequence shown here is derived from an EMBL/GenBank/DDBJ whole genome shotgun (WGS) entry which is preliminary data.</text>
</comment>
<keyword evidence="3" id="KW-0472">Membrane</keyword>